<keyword evidence="2" id="KW-0238">DNA-binding</keyword>
<dbReference type="SUPFAM" id="SSF48452">
    <property type="entry name" value="TPR-like"/>
    <property type="match status" value="1"/>
</dbReference>
<dbReference type="InterPro" id="IPR010982">
    <property type="entry name" value="Lambda_DNA-bd_dom_sf"/>
</dbReference>
<dbReference type="InterPro" id="IPR001387">
    <property type="entry name" value="Cro/C1-type_HTH"/>
</dbReference>
<dbReference type="STRING" id="145857.GA0070616_0964"/>
<evidence type="ECO:0000313" key="3">
    <source>
        <dbReference type="Proteomes" id="UP000199699"/>
    </source>
</evidence>
<name>A0A1C6RGP9_9ACTN</name>
<dbReference type="OrthoDB" id="3831424at2"/>
<evidence type="ECO:0000259" key="1">
    <source>
        <dbReference type="PROSITE" id="PS50943"/>
    </source>
</evidence>
<accession>A0A1C6RGP9</accession>
<dbReference type="Gene3D" id="1.10.260.40">
    <property type="entry name" value="lambda repressor-like DNA-binding domains"/>
    <property type="match status" value="1"/>
</dbReference>
<keyword evidence="3" id="KW-1185">Reference proteome</keyword>
<dbReference type="SMART" id="SM00530">
    <property type="entry name" value="HTH_XRE"/>
    <property type="match status" value="1"/>
</dbReference>
<dbReference type="Proteomes" id="UP000199699">
    <property type="component" value="Unassembled WGS sequence"/>
</dbReference>
<dbReference type="PROSITE" id="PS50943">
    <property type="entry name" value="HTH_CROC1"/>
    <property type="match status" value="1"/>
</dbReference>
<dbReference type="SUPFAM" id="SSF47413">
    <property type="entry name" value="lambda repressor-like DNA-binding domains"/>
    <property type="match status" value="1"/>
</dbReference>
<dbReference type="EMBL" id="FMHT01000003">
    <property type="protein sequence ID" value="SCL16222.1"/>
    <property type="molecule type" value="Genomic_DNA"/>
</dbReference>
<dbReference type="Gene3D" id="1.25.40.10">
    <property type="entry name" value="Tetratricopeptide repeat domain"/>
    <property type="match status" value="1"/>
</dbReference>
<proteinExistence type="predicted"/>
<dbReference type="GO" id="GO:0003677">
    <property type="term" value="F:DNA binding"/>
    <property type="evidence" value="ECO:0007669"/>
    <property type="project" value="UniProtKB-KW"/>
</dbReference>
<gene>
    <name evidence="2" type="ORF">GA0070616_0964</name>
</gene>
<dbReference type="AlphaFoldDB" id="A0A1C6RGP9"/>
<organism evidence="2 3">
    <name type="scientific">Micromonospora nigra</name>
    <dbReference type="NCBI Taxonomy" id="145857"/>
    <lineage>
        <taxon>Bacteria</taxon>
        <taxon>Bacillati</taxon>
        <taxon>Actinomycetota</taxon>
        <taxon>Actinomycetes</taxon>
        <taxon>Micromonosporales</taxon>
        <taxon>Micromonosporaceae</taxon>
        <taxon>Micromonospora</taxon>
    </lineage>
</organism>
<dbReference type="InterPro" id="IPR011990">
    <property type="entry name" value="TPR-like_helical_dom_sf"/>
</dbReference>
<dbReference type="Pfam" id="PF01381">
    <property type="entry name" value="HTH_3"/>
    <property type="match status" value="1"/>
</dbReference>
<feature type="domain" description="HTH cro/C1-type" evidence="1">
    <location>
        <begin position="8"/>
        <end position="62"/>
    </location>
</feature>
<dbReference type="RefSeq" id="WP_091076812.1">
    <property type="nucleotide sequence ID" value="NZ_FMHT01000003.1"/>
</dbReference>
<evidence type="ECO:0000313" key="2">
    <source>
        <dbReference type="EMBL" id="SCL16222.1"/>
    </source>
</evidence>
<protein>
    <submittedName>
        <fullName evidence="2">DNA-binding transcriptional regulator, XRE-family HTH domain</fullName>
    </submittedName>
</protein>
<reference evidence="2 3" key="1">
    <citation type="submission" date="2016-06" db="EMBL/GenBank/DDBJ databases">
        <authorList>
            <person name="Kjaerup R.B."/>
            <person name="Dalgaard T.S."/>
            <person name="Juul-Madsen H.R."/>
        </authorList>
    </citation>
    <scope>NUCLEOTIDE SEQUENCE [LARGE SCALE GENOMIC DNA]</scope>
    <source>
        <strain evidence="2 3">DSM 43818</strain>
    </source>
</reference>
<sequence length="388" mass="42862">MALKRHRLAARRKTVGHTQESLAEKLGVDRTTVVRWERCESEPQPWVRPRLADALRVSPDELGTLLAETQDAESRHSDRLAVALKKPRTVDLAAVAHLKQELDRLIDSYDVRPSVALLPDASRLHSDVRFLRKHAAGDAVRRALRNVEAAASIFMGQLVWDVSQRRNSQTALSYFDQAAYTAQQNRDAEAESQARLRQSYVTLYSECEPKSGLAQARRAAQLASQCGSHSLSALALLHVGEANAMMGERSACERALSQAESHLSRTEPKDPAKALISAGQLQRLAGSCYLSLGEPKRAQSLLGAIPAAIQDRRKSHAIALANLALTHVRQREIDGATETLHQVIDSIEQTRGGGAVNVLFTANRELQPWRDRPDVQEVMDRTFALMSS</sequence>
<dbReference type="CDD" id="cd00093">
    <property type="entry name" value="HTH_XRE"/>
    <property type="match status" value="1"/>
</dbReference>